<dbReference type="EMBL" id="CM015724">
    <property type="protein sequence ID" value="KAF3697819.1"/>
    <property type="molecule type" value="Genomic_DNA"/>
</dbReference>
<reference evidence="9" key="2">
    <citation type="submission" date="2019-02" db="EMBL/GenBank/DDBJ databases">
        <title>Opniocepnalus argus Var Kimnra genome.</title>
        <authorList>
            <person name="Zhou C."/>
            <person name="Xiao S."/>
        </authorList>
    </citation>
    <scope>NUCLEOTIDE SEQUENCE [LARGE SCALE GENOMIC DNA]</scope>
</reference>
<evidence type="ECO:0000256" key="2">
    <source>
        <dbReference type="ARBA" id="ARBA00022676"/>
    </source>
</evidence>
<keyword evidence="2" id="KW-0328">Glycosyltransferase</keyword>
<dbReference type="SUPFAM" id="SSF52949">
    <property type="entry name" value="Macro domain-like"/>
    <property type="match status" value="1"/>
</dbReference>
<dbReference type="InterPro" id="IPR043472">
    <property type="entry name" value="Macro_dom-like"/>
</dbReference>
<feature type="transmembrane region" description="Helical" evidence="6">
    <location>
        <begin position="92"/>
        <end position="114"/>
    </location>
</feature>
<dbReference type="Gene3D" id="3.40.220.10">
    <property type="entry name" value="Leucine Aminopeptidase, subunit E, domain 1"/>
    <property type="match status" value="1"/>
</dbReference>
<dbReference type="GO" id="GO:0003714">
    <property type="term" value="F:transcription corepressor activity"/>
    <property type="evidence" value="ECO:0007669"/>
    <property type="project" value="TreeGrafter"/>
</dbReference>
<protein>
    <recommendedName>
        <fullName evidence="7">Macro domain-containing protein</fullName>
    </recommendedName>
</protein>
<dbReference type="InterPro" id="IPR002589">
    <property type="entry name" value="Macro_dom"/>
</dbReference>
<keyword evidence="5" id="KW-0539">Nucleus</keyword>
<evidence type="ECO:0000256" key="4">
    <source>
        <dbReference type="ARBA" id="ARBA00023027"/>
    </source>
</evidence>
<evidence type="ECO:0000256" key="1">
    <source>
        <dbReference type="ARBA" id="ARBA00004123"/>
    </source>
</evidence>
<keyword evidence="9" id="KW-1185">Reference proteome</keyword>
<dbReference type="PANTHER" id="PTHR14453:SF107">
    <property type="entry name" value="POLY [ADP-RIBOSE] POLYMERASE"/>
    <property type="match status" value="1"/>
</dbReference>
<evidence type="ECO:0000256" key="6">
    <source>
        <dbReference type="SAM" id="Phobius"/>
    </source>
</evidence>
<dbReference type="InterPro" id="IPR052056">
    <property type="entry name" value="Mono-ARTD/PARP"/>
</dbReference>
<dbReference type="Pfam" id="PF01661">
    <property type="entry name" value="Macro"/>
    <property type="match status" value="1"/>
</dbReference>
<organism evidence="8 9">
    <name type="scientific">Channa argus</name>
    <name type="common">Northern snakehead</name>
    <name type="synonym">Ophicephalus argus</name>
    <dbReference type="NCBI Taxonomy" id="215402"/>
    <lineage>
        <taxon>Eukaryota</taxon>
        <taxon>Metazoa</taxon>
        <taxon>Chordata</taxon>
        <taxon>Craniata</taxon>
        <taxon>Vertebrata</taxon>
        <taxon>Euteleostomi</taxon>
        <taxon>Actinopterygii</taxon>
        <taxon>Neopterygii</taxon>
        <taxon>Teleostei</taxon>
        <taxon>Neoteleostei</taxon>
        <taxon>Acanthomorphata</taxon>
        <taxon>Anabantaria</taxon>
        <taxon>Anabantiformes</taxon>
        <taxon>Channoidei</taxon>
        <taxon>Channidae</taxon>
        <taxon>Channa</taxon>
    </lineage>
</organism>
<keyword evidence="6" id="KW-1133">Transmembrane helix</keyword>
<sequence length="400" mass="44197">MEANREGTGQMANLKRLQNLPAKVNRGQIFVSLAGSFPCKAILHVCGEKDAGIIEKLMCDIIQHCEVFDLQSVAIPAICAGKYRIRKQTNITVLWSVSVLILTVTIVCAGAGGMDPGVVAGAIIRGLKTATSTPLHCLTDIRLVLIKIDVFLAFKEEAMQVFSTAAKIRVSELHLPYVQHQPLHANTDLSILHTSSTNLQSVFLFLGSRNNVATAMTKLKDLYQTQCSTQAFTTEQLEGLTQDDITNLKQLVETQGLYMQMDHSGNLIVSGLKDGVNQVTQSINVYIRECLKREMRVREEEDLYTRVVWCLLGANGNWERLPKTANYNLDNGDIAGEIVDAQGLLWTVDLSVMEATRQQSGQTAKLKRLENLPGEKMLLKVLLTSLVNCSNTKLSFITFT</sequence>
<gene>
    <name evidence="8" type="ORF">EXN66_Car013500</name>
</gene>
<evidence type="ECO:0000313" key="9">
    <source>
        <dbReference type="Proteomes" id="UP000503349"/>
    </source>
</evidence>
<evidence type="ECO:0000313" key="8">
    <source>
        <dbReference type="EMBL" id="KAF3697819.1"/>
    </source>
</evidence>
<dbReference type="GO" id="GO:1990404">
    <property type="term" value="F:NAD+-protein mono-ADP-ribosyltransferase activity"/>
    <property type="evidence" value="ECO:0007669"/>
    <property type="project" value="TreeGrafter"/>
</dbReference>
<dbReference type="GO" id="GO:0010629">
    <property type="term" value="P:negative regulation of gene expression"/>
    <property type="evidence" value="ECO:0007669"/>
    <property type="project" value="TreeGrafter"/>
</dbReference>
<evidence type="ECO:0000256" key="5">
    <source>
        <dbReference type="ARBA" id="ARBA00023242"/>
    </source>
</evidence>
<keyword evidence="6" id="KW-0472">Membrane</keyword>
<comment type="subcellular location">
    <subcellularLocation>
        <location evidence="1">Nucleus</location>
    </subcellularLocation>
</comment>
<dbReference type="GO" id="GO:0070212">
    <property type="term" value="P:protein poly-ADP-ribosylation"/>
    <property type="evidence" value="ECO:0007669"/>
    <property type="project" value="TreeGrafter"/>
</dbReference>
<evidence type="ECO:0000259" key="7">
    <source>
        <dbReference type="Pfam" id="PF01661"/>
    </source>
</evidence>
<keyword evidence="6" id="KW-0812">Transmembrane</keyword>
<accession>A0A6G1Q5W5</accession>
<dbReference type="PANTHER" id="PTHR14453">
    <property type="entry name" value="PARP/ZINC FINGER CCCH TYPE DOMAIN CONTAINING PROTEIN"/>
    <property type="match status" value="1"/>
</dbReference>
<evidence type="ECO:0000256" key="3">
    <source>
        <dbReference type="ARBA" id="ARBA00022679"/>
    </source>
</evidence>
<dbReference type="Proteomes" id="UP000503349">
    <property type="component" value="Chromosome 13"/>
</dbReference>
<proteinExistence type="predicted"/>
<dbReference type="GO" id="GO:0005634">
    <property type="term" value="C:nucleus"/>
    <property type="evidence" value="ECO:0007669"/>
    <property type="project" value="UniProtKB-SubCell"/>
</dbReference>
<feature type="domain" description="Macro" evidence="7">
    <location>
        <begin position="15"/>
        <end position="89"/>
    </location>
</feature>
<dbReference type="GO" id="GO:0005737">
    <property type="term" value="C:cytoplasm"/>
    <property type="evidence" value="ECO:0007669"/>
    <property type="project" value="TreeGrafter"/>
</dbReference>
<dbReference type="AlphaFoldDB" id="A0A6G1Q5W5"/>
<keyword evidence="3" id="KW-0808">Transferase</keyword>
<name>A0A6G1Q5W5_CHAAH</name>
<dbReference type="GO" id="GO:0003950">
    <property type="term" value="F:NAD+ poly-ADP-ribosyltransferase activity"/>
    <property type="evidence" value="ECO:0007669"/>
    <property type="project" value="TreeGrafter"/>
</dbReference>
<keyword evidence="4" id="KW-0520">NAD</keyword>
<reference evidence="8 9" key="1">
    <citation type="submission" date="2019-02" db="EMBL/GenBank/DDBJ databases">
        <title>Opniocepnalus argus genome.</title>
        <authorList>
            <person name="Zhou C."/>
            <person name="Xiao S."/>
        </authorList>
    </citation>
    <scope>NUCLEOTIDE SEQUENCE [LARGE SCALE GENOMIC DNA]</scope>
    <source>
        <strain evidence="8">OARG1902GOOAL</strain>
        <tissue evidence="8">Muscle</tissue>
    </source>
</reference>